<dbReference type="PANTHER" id="PTHR30137:SF8">
    <property type="entry name" value="BLR5498 PROTEIN"/>
    <property type="match status" value="1"/>
</dbReference>
<dbReference type="Proteomes" id="UP000637002">
    <property type="component" value="Unassembled WGS sequence"/>
</dbReference>
<keyword evidence="1" id="KW-0560">Oxidoreductase</keyword>
<dbReference type="InterPro" id="IPR011251">
    <property type="entry name" value="Luciferase-like_dom"/>
</dbReference>
<dbReference type="GO" id="GO:0005829">
    <property type="term" value="C:cytosol"/>
    <property type="evidence" value="ECO:0007669"/>
    <property type="project" value="TreeGrafter"/>
</dbReference>
<dbReference type="AlphaFoldDB" id="A0A916XP59"/>
<organism evidence="4 5">
    <name type="scientific">Chelatococcus reniformis</name>
    <dbReference type="NCBI Taxonomy" id="1494448"/>
    <lineage>
        <taxon>Bacteria</taxon>
        <taxon>Pseudomonadati</taxon>
        <taxon>Pseudomonadota</taxon>
        <taxon>Alphaproteobacteria</taxon>
        <taxon>Hyphomicrobiales</taxon>
        <taxon>Chelatococcaceae</taxon>
        <taxon>Chelatococcus</taxon>
    </lineage>
</organism>
<feature type="domain" description="Luciferase-like" evidence="3">
    <location>
        <begin position="1"/>
        <end position="313"/>
    </location>
</feature>
<keyword evidence="5" id="KW-1185">Reference proteome</keyword>
<evidence type="ECO:0000313" key="4">
    <source>
        <dbReference type="EMBL" id="GGC91903.1"/>
    </source>
</evidence>
<accession>A0A916XP59</accession>
<reference evidence="4" key="1">
    <citation type="journal article" date="2014" name="Int. J. Syst. Evol. Microbiol.">
        <title>Complete genome sequence of Corynebacterium casei LMG S-19264T (=DSM 44701T), isolated from a smear-ripened cheese.</title>
        <authorList>
            <consortium name="US DOE Joint Genome Institute (JGI-PGF)"/>
            <person name="Walter F."/>
            <person name="Albersmeier A."/>
            <person name="Kalinowski J."/>
            <person name="Ruckert C."/>
        </authorList>
    </citation>
    <scope>NUCLEOTIDE SEQUENCE</scope>
    <source>
        <strain evidence="4">CGMCC 1.12919</strain>
    </source>
</reference>
<evidence type="ECO:0000259" key="3">
    <source>
        <dbReference type="Pfam" id="PF00296"/>
    </source>
</evidence>
<name>A0A916XP59_9HYPH</name>
<dbReference type="Pfam" id="PF00296">
    <property type="entry name" value="Bac_luciferase"/>
    <property type="match status" value="1"/>
</dbReference>
<dbReference type="Gene3D" id="3.20.20.30">
    <property type="entry name" value="Luciferase-like domain"/>
    <property type="match status" value="1"/>
</dbReference>
<dbReference type="InterPro" id="IPR050766">
    <property type="entry name" value="Bact_Lucif_Oxidored"/>
</dbReference>
<keyword evidence="2" id="KW-0503">Monooxygenase</keyword>
<dbReference type="RefSeq" id="WP_188612586.1">
    <property type="nucleotide sequence ID" value="NZ_BMGG01000012.1"/>
</dbReference>
<comment type="caution">
    <text evidence="4">The sequence shown here is derived from an EMBL/GenBank/DDBJ whole genome shotgun (WGS) entry which is preliminary data.</text>
</comment>
<dbReference type="SUPFAM" id="SSF51679">
    <property type="entry name" value="Bacterial luciferase-like"/>
    <property type="match status" value="1"/>
</dbReference>
<evidence type="ECO:0000256" key="2">
    <source>
        <dbReference type="ARBA" id="ARBA00023033"/>
    </source>
</evidence>
<dbReference type="EMBL" id="BMGG01000012">
    <property type="protein sequence ID" value="GGC91903.1"/>
    <property type="molecule type" value="Genomic_DNA"/>
</dbReference>
<evidence type="ECO:0000313" key="5">
    <source>
        <dbReference type="Proteomes" id="UP000637002"/>
    </source>
</evidence>
<dbReference type="GO" id="GO:0016705">
    <property type="term" value="F:oxidoreductase activity, acting on paired donors, with incorporation or reduction of molecular oxygen"/>
    <property type="evidence" value="ECO:0007669"/>
    <property type="project" value="InterPro"/>
</dbReference>
<dbReference type="PANTHER" id="PTHR30137">
    <property type="entry name" value="LUCIFERASE-LIKE MONOOXYGENASE"/>
    <property type="match status" value="1"/>
</dbReference>
<proteinExistence type="predicted"/>
<sequence length="373" mass="41770">MHVGTSVIFQNPGQRLTDREVYEGNVRLADLAEPLGFESIWTAEHHFTDYTMCPNPAQFLTYMAGRTRTARLGTMVMVLPWHHPVRVAEELSVLDHLSGGRAILGIGRGIGKVEFDRFQVDMNESRERFIEIATCVIEGLETGVLEHDGKYIKQIPSPIRPLPLRSFKGRTYASAVSPESMRIMAELGLGILIIPQKSWDDTVADVASYSAIFEDVNGCRAPAPISAGWVFCDEDPVRARELAQKYIGDYYESVLAHYDFGAHMKTISGYEYYGKFHDTIKKRGEQKMIDFFVDLHVWGTPKQCLDKIVHLHEKVNNSGFLGIFGYADMSFAEAERNMKLFAAEVMPSLKRIGDARGIDAAPAQHLPGRLAVA</sequence>
<reference evidence="4" key="2">
    <citation type="submission" date="2020-09" db="EMBL/GenBank/DDBJ databases">
        <authorList>
            <person name="Sun Q."/>
            <person name="Zhou Y."/>
        </authorList>
    </citation>
    <scope>NUCLEOTIDE SEQUENCE</scope>
    <source>
        <strain evidence="4">CGMCC 1.12919</strain>
    </source>
</reference>
<protein>
    <submittedName>
        <fullName evidence="4">Luciferase</fullName>
    </submittedName>
</protein>
<dbReference type="GO" id="GO:0004497">
    <property type="term" value="F:monooxygenase activity"/>
    <property type="evidence" value="ECO:0007669"/>
    <property type="project" value="UniProtKB-KW"/>
</dbReference>
<dbReference type="InterPro" id="IPR036661">
    <property type="entry name" value="Luciferase-like_sf"/>
</dbReference>
<gene>
    <name evidence="4" type="ORF">GCM10010994_57100</name>
</gene>
<evidence type="ECO:0000256" key="1">
    <source>
        <dbReference type="ARBA" id="ARBA00023002"/>
    </source>
</evidence>